<keyword evidence="1" id="KW-0496">Mitochondrion</keyword>
<accession>A0A1Y0B224</accession>
<dbReference type="EMBL" id="KY774314">
    <property type="protein sequence ID" value="ART31409.1"/>
    <property type="molecule type" value="Genomic_DNA"/>
</dbReference>
<reference evidence="1" key="1">
    <citation type="submission" date="2017-03" db="EMBL/GenBank/DDBJ databases">
        <title>The mitochondrial genome of the carnivorous plant Utricularia reniformis (Lentibulariaceae): structure, comparative analysis and evolutionary landmarks.</title>
        <authorList>
            <person name="Silva S.R."/>
            <person name="Alvarenga D.O."/>
            <person name="Michael T.P."/>
            <person name="Miranda V.F.O."/>
            <person name="Varani A.M."/>
        </authorList>
    </citation>
    <scope>NUCLEOTIDE SEQUENCE</scope>
</reference>
<name>A0A1Y0B224_9LAMI</name>
<proteinExistence type="predicted"/>
<evidence type="ECO:0000313" key="1">
    <source>
        <dbReference type="EMBL" id="ART31409.1"/>
    </source>
</evidence>
<geneLocation type="mitochondrion" evidence="1"/>
<sequence>MLCSFHSIGRKQMPSICPASRCLFVLPAQLLSFSRRH</sequence>
<dbReference type="AlphaFoldDB" id="A0A1Y0B224"/>
<organism evidence="1">
    <name type="scientific">Utricularia reniformis</name>
    <dbReference type="NCBI Taxonomy" id="192314"/>
    <lineage>
        <taxon>Eukaryota</taxon>
        <taxon>Viridiplantae</taxon>
        <taxon>Streptophyta</taxon>
        <taxon>Embryophyta</taxon>
        <taxon>Tracheophyta</taxon>
        <taxon>Spermatophyta</taxon>
        <taxon>Magnoliopsida</taxon>
        <taxon>eudicotyledons</taxon>
        <taxon>Gunneridae</taxon>
        <taxon>Pentapetalae</taxon>
        <taxon>asterids</taxon>
        <taxon>lamiids</taxon>
        <taxon>Lamiales</taxon>
        <taxon>Lentibulariaceae</taxon>
        <taxon>Utricularia</taxon>
    </lineage>
</organism>
<gene>
    <name evidence="1" type="ORF">AEK19_MT1197</name>
</gene>
<protein>
    <submittedName>
        <fullName evidence="1">Uncharacterized protein</fullName>
    </submittedName>
</protein>